<evidence type="ECO:0000313" key="4">
    <source>
        <dbReference type="Proteomes" id="UP001219355"/>
    </source>
</evidence>
<name>A0AAF0DNL0_9EURO</name>
<gene>
    <name evidence="3" type="ORF">PRK78_007055</name>
</gene>
<dbReference type="AlphaFoldDB" id="A0AAF0DNL0"/>
<keyword evidence="4" id="KW-1185">Reference proteome</keyword>
<protein>
    <recommendedName>
        <fullName evidence="2">DUF7924 domain-containing protein</fullName>
    </recommendedName>
</protein>
<dbReference type="Proteomes" id="UP001219355">
    <property type="component" value="Chromosome 5"/>
</dbReference>
<feature type="region of interest" description="Disordered" evidence="1">
    <location>
        <begin position="313"/>
        <end position="364"/>
    </location>
</feature>
<evidence type="ECO:0000259" key="2">
    <source>
        <dbReference type="Pfam" id="PF25545"/>
    </source>
</evidence>
<accession>A0AAF0DNL0</accession>
<feature type="domain" description="DUF7924" evidence="2">
    <location>
        <begin position="108"/>
        <end position="303"/>
    </location>
</feature>
<organism evidence="3 4">
    <name type="scientific">Emydomyces testavorans</name>
    <dbReference type="NCBI Taxonomy" id="2070801"/>
    <lineage>
        <taxon>Eukaryota</taxon>
        <taxon>Fungi</taxon>
        <taxon>Dikarya</taxon>
        <taxon>Ascomycota</taxon>
        <taxon>Pezizomycotina</taxon>
        <taxon>Eurotiomycetes</taxon>
        <taxon>Eurotiomycetidae</taxon>
        <taxon>Onygenales</taxon>
        <taxon>Nannizziopsiaceae</taxon>
        <taxon>Emydomyces</taxon>
    </lineage>
</organism>
<feature type="compositionally biased region" description="Low complexity" evidence="1">
    <location>
        <begin position="1"/>
        <end position="28"/>
    </location>
</feature>
<sequence length="364" mass="39787">MSSSPSSSYGKGSSSSTSKTKTTAKTSTRNTETGKIIPSKRSSPYDANFEQNLIQVKTYQYGYEYPDGSVPPLAGNYEETHRGLAQCRSSLSPSRFSNGVRQKFLQKDAKARNEQDVRMEVLPALLDAMGASGGAQKDILFTNINSLTNSVTQAKPDYYYGAQPEQLDPGVYEELSSHIAPRPSLPIAPNLFLEAKGPAGSTVVGLRQACHDGAIGARAIHSLQTYRQKTPVYDNNIYTISSTYHAGQLKMYGHSAAQPNGPGTQPEYYMHQLNAYSMTGDQEIFLKGATAFKNAMDLTKEYRNTAIARANEIAARPAEDDEEVDEENEEEEEEEGADDANDDVALPSFAHRNTNASTLKAKRP</sequence>
<reference evidence="3" key="1">
    <citation type="submission" date="2023-03" db="EMBL/GenBank/DDBJ databases">
        <title>Emydomyces testavorans Genome Sequence.</title>
        <authorList>
            <person name="Hoyer L."/>
        </authorList>
    </citation>
    <scope>NUCLEOTIDE SEQUENCE</scope>
    <source>
        <strain evidence="3">16-2883</strain>
    </source>
</reference>
<evidence type="ECO:0000313" key="3">
    <source>
        <dbReference type="EMBL" id="WEW61564.1"/>
    </source>
</evidence>
<dbReference type="EMBL" id="CP120631">
    <property type="protein sequence ID" value="WEW61564.1"/>
    <property type="molecule type" value="Genomic_DNA"/>
</dbReference>
<feature type="compositionally biased region" description="Acidic residues" evidence="1">
    <location>
        <begin position="319"/>
        <end position="342"/>
    </location>
</feature>
<dbReference type="InterPro" id="IPR057684">
    <property type="entry name" value="DUF7924"/>
</dbReference>
<feature type="region of interest" description="Disordered" evidence="1">
    <location>
        <begin position="1"/>
        <end position="44"/>
    </location>
</feature>
<dbReference type="Pfam" id="PF25545">
    <property type="entry name" value="DUF7924"/>
    <property type="match status" value="1"/>
</dbReference>
<proteinExistence type="predicted"/>
<evidence type="ECO:0000256" key="1">
    <source>
        <dbReference type="SAM" id="MobiDB-lite"/>
    </source>
</evidence>